<name>A0A2H0UG00_9BACT</name>
<protein>
    <recommendedName>
        <fullName evidence="3">thioredoxin-dependent peroxiredoxin</fullName>
        <ecNumber evidence="3">1.11.1.24</ecNumber>
    </recommendedName>
    <alternativeName>
        <fullName evidence="9">Thioredoxin peroxidase</fullName>
    </alternativeName>
</protein>
<dbReference type="SUPFAM" id="SSF52833">
    <property type="entry name" value="Thioredoxin-like"/>
    <property type="match status" value="1"/>
</dbReference>
<accession>A0A2H0UG00</accession>
<dbReference type="InterPro" id="IPR050924">
    <property type="entry name" value="Peroxiredoxin_BCP/PrxQ"/>
</dbReference>
<dbReference type="GO" id="GO:0034599">
    <property type="term" value="P:cellular response to oxidative stress"/>
    <property type="evidence" value="ECO:0007669"/>
    <property type="project" value="TreeGrafter"/>
</dbReference>
<dbReference type="InterPro" id="IPR036249">
    <property type="entry name" value="Thioredoxin-like_sf"/>
</dbReference>
<evidence type="ECO:0000256" key="11">
    <source>
        <dbReference type="ARBA" id="ARBA00049091"/>
    </source>
</evidence>
<proteinExistence type="inferred from homology"/>
<comment type="similarity">
    <text evidence="10">Belongs to the peroxiredoxin family. BCP/PrxQ subfamily.</text>
</comment>
<comment type="catalytic activity">
    <reaction evidence="11">
        <text>a hydroperoxide + [thioredoxin]-dithiol = an alcohol + [thioredoxin]-disulfide + H2O</text>
        <dbReference type="Rhea" id="RHEA:62620"/>
        <dbReference type="Rhea" id="RHEA-COMP:10698"/>
        <dbReference type="Rhea" id="RHEA-COMP:10700"/>
        <dbReference type="ChEBI" id="CHEBI:15377"/>
        <dbReference type="ChEBI" id="CHEBI:29950"/>
        <dbReference type="ChEBI" id="CHEBI:30879"/>
        <dbReference type="ChEBI" id="CHEBI:35924"/>
        <dbReference type="ChEBI" id="CHEBI:50058"/>
        <dbReference type="EC" id="1.11.1.24"/>
    </reaction>
</comment>
<feature type="active site" description="Cysteine sulfenic acid (-SOH) intermediate; for peroxidase activity" evidence="12">
    <location>
        <position position="44"/>
    </location>
</feature>
<evidence type="ECO:0000313" key="15">
    <source>
        <dbReference type="Proteomes" id="UP000229315"/>
    </source>
</evidence>
<dbReference type="InterPro" id="IPR013766">
    <property type="entry name" value="Thioredoxin_domain"/>
</dbReference>
<dbReference type="Proteomes" id="UP000229315">
    <property type="component" value="Unassembled WGS sequence"/>
</dbReference>
<reference evidence="15" key="1">
    <citation type="submission" date="2017-09" db="EMBL/GenBank/DDBJ databases">
        <title>Depth-based differentiation of microbial function through sediment-hosted aquifers and enrichment of novel symbionts in the deep terrestrial subsurface.</title>
        <authorList>
            <person name="Probst A.J."/>
            <person name="Ladd B."/>
            <person name="Jarett J.K."/>
            <person name="Geller-Mcgrath D.E."/>
            <person name="Sieber C.M.K."/>
            <person name="Emerson J.B."/>
            <person name="Anantharaman K."/>
            <person name="Thomas B.C."/>
            <person name="Malmstrom R."/>
            <person name="Stieglmeier M."/>
            <person name="Klingl A."/>
            <person name="Woyke T."/>
            <person name="Ryan C.M."/>
            <person name="Banfield J.F."/>
        </authorList>
    </citation>
    <scope>NUCLEOTIDE SEQUENCE [LARGE SCALE GENOMIC DNA]</scope>
</reference>
<evidence type="ECO:0000256" key="2">
    <source>
        <dbReference type="ARBA" id="ARBA00011245"/>
    </source>
</evidence>
<keyword evidence="7" id="KW-1015">Disulfide bond</keyword>
<dbReference type="GO" id="GO:0005737">
    <property type="term" value="C:cytoplasm"/>
    <property type="evidence" value="ECO:0007669"/>
    <property type="project" value="TreeGrafter"/>
</dbReference>
<evidence type="ECO:0000256" key="7">
    <source>
        <dbReference type="ARBA" id="ARBA00023157"/>
    </source>
</evidence>
<dbReference type="NCBIfam" id="NF006960">
    <property type="entry name" value="PRK09437.1"/>
    <property type="match status" value="1"/>
</dbReference>
<keyword evidence="6" id="KW-0560">Oxidoreductase</keyword>
<feature type="domain" description="Thioredoxin" evidence="13">
    <location>
        <begin position="2"/>
        <end position="155"/>
    </location>
</feature>
<dbReference type="EMBL" id="PFBH01000006">
    <property type="protein sequence ID" value="PIR85343.1"/>
    <property type="molecule type" value="Genomic_DNA"/>
</dbReference>
<keyword evidence="4 14" id="KW-0575">Peroxidase</keyword>
<dbReference type="Pfam" id="PF00578">
    <property type="entry name" value="AhpC-TSA"/>
    <property type="match status" value="1"/>
</dbReference>
<dbReference type="GO" id="GO:0045454">
    <property type="term" value="P:cell redox homeostasis"/>
    <property type="evidence" value="ECO:0007669"/>
    <property type="project" value="TreeGrafter"/>
</dbReference>
<comment type="function">
    <text evidence="1">Thiol-specific peroxidase that catalyzes the reduction of hydrogen peroxide and organic hydroperoxides to water and alcohols, respectively. Plays a role in cell protection against oxidative stress by detoxifying peroxides and as sensor of hydrogen peroxide-mediated signaling events.</text>
</comment>
<dbReference type="InterPro" id="IPR024706">
    <property type="entry name" value="Peroxiredoxin_AhpC-typ"/>
</dbReference>
<evidence type="ECO:0000256" key="8">
    <source>
        <dbReference type="ARBA" id="ARBA00023284"/>
    </source>
</evidence>
<evidence type="ECO:0000256" key="4">
    <source>
        <dbReference type="ARBA" id="ARBA00022559"/>
    </source>
</evidence>
<evidence type="ECO:0000256" key="9">
    <source>
        <dbReference type="ARBA" id="ARBA00032824"/>
    </source>
</evidence>
<evidence type="ECO:0000256" key="1">
    <source>
        <dbReference type="ARBA" id="ARBA00003330"/>
    </source>
</evidence>
<evidence type="ECO:0000313" key="14">
    <source>
        <dbReference type="EMBL" id="PIR85343.1"/>
    </source>
</evidence>
<sequence>MLNVGDIAPNFTLLDQTGSPHTLTDYRGRWVLIYFYPKDSTPGCTKEACMLRDAFPRFEGIHAEVFGISKDTVASHKSFAEKYNLPFPLLADEDKKVVEQYGVRRDKKMMGKTYKGIARTSFLIDPDGVIQKIYEKVKPEVHAEEVLADLKDLTA</sequence>
<dbReference type="InterPro" id="IPR000866">
    <property type="entry name" value="AhpC/TSA"/>
</dbReference>
<comment type="subunit">
    <text evidence="2">Monomer.</text>
</comment>
<dbReference type="EC" id="1.11.1.24" evidence="3"/>
<dbReference type="PANTHER" id="PTHR42801:SF4">
    <property type="entry name" value="AHPC_TSA FAMILY PROTEIN"/>
    <property type="match status" value="1"/>
</dbReference>
<dbReference type="PIRSF" id="PIRSF000239">
    <property type="entry name" value="AHPC"/>
    <property type="match status" value="1"/>
</dbReference>
<evidence type="ECO:0000259" key="13">
    <source>
        <dbReference type="PROSITE" id="PS51352"/>
    </source>
</evidence>
<organism evidence="14 15">
    <name type="scientific">Candidatus Kaiserbacteria bacterium CG10_big_fil_rev_8_21_14_0_10_45_20</name>
    <dbReference type="NCBI Taxonomy" id="1974607"/>
    <lineage>
        <taxon>Bacteria</taxon>
        <taxon>Candidatus Kaiseribacteriota</taxon>
    </lineage>
</organism>
<dbReference type="Gene3D" id="3.40.30.10">
    <property type="entry name" value="Glutaredoxin"/>
    <property type="match status" value="1"/>
</dbReference>
<evidence type="ECO:0000256" key="10">
    <source>
        <dbReference type="ARBA" id="ARBA00038489"/>
    </source>
</evidence>
<dbReference type="CDD" id="cd03017">
    <property type="entry name" value="PRX_BCP"/>
    <property type="match status" value="1"/>
</dbReference>
<dbReference type="GO" id="GO:0008379">
    <property type="term" value="F:thioredoxin peroxidase activity"/>
    <property type="evidence" value="ECO:0007669"/>
    <property type="project" value="TreeGrafter"/>
</dbReference>
<dbReference type="PANTHER" id="PTHR42801">
    <property type="entry name" value="THIOREDOXIN-DEPENDENT PEROXIDE REDUCTASE"/>
    <property type="match status" value="1"/>
</dbReference>
<keyword evidence="8" id="KW-0676">Redox-active center</keyword>
<dbReference type="AlphaFoldDB" id="A0A2H0UG00"/>
<dbReference type="PROSITE" id="PS51352">
    <property type="entry name" value="THIOREDOXIN_2"/>
    <property type="match status" value="1"/>
</dbReference>
<dbReference type="FunFam" id="3.40.30.10:FF:000007">
    <property type="entry name" value="Thioredoxin-dependent thiol peroxidase"/>
    <property type="match status" value="1"/>
</dbReference>
<evidence type="ECO:0000256" key="3">
    <source>
        <dbReference type="ARBA" id="ARBA00013017"/>
    </source>
</evidence>
<evidence type="ECO:0000256" key="12">
    <source>
        <dbReference type="PIRSR" id="PIRSR000239-1"/>
    </source>
</evidence>
<comment type="caution">
    <text evidence="14">The sequence shown here is derived from an EMBL/GenBank/DDBJ whole genome shotgun (WGS) entry which is preliminary data.</text>
</comment>
<evidence type="ECO:0000256" key="5">
    <source>
        <dbReference type="ARBA" id="ARBA00022862"/>
    </source>
</evidence>
<gene>
    <name evidence="14" type="ORF">COU15_01245</name>
</gene>
<keyword evidence="5" id="KW-0049">Antioxidant</keyword>
<evidence type="ECO:0000256" key="6">
    <source>
        <dbReference type="ARBA" id="ARBA00023002"/>
    </source>
</evidence>